<protein>
    <submittedName>
        <fullName evidence="2">HEPN domain protein</fullName>
    </submittedName>
</protein>
<dbReference type="KEGG" id="mmt:Metme_2476"/>
<organism evidence="2 3">
    <name type="scientific">Methylomonas methanica (strain DSM 25384 / MC09)</name>
    <dbReference type="NCBI Taxonomy" id="857087"/>
    <lineage>
        <taxon>Bacteria</taxon>
        <taxon>Pseudomonadati</taxon>
        <taxon>Pseudomonadota</taxon>
        <taxon>Gammaproteobacteria</taxon>
        <taxon>Methylococcales</taxon>
        <taxon>Methylococcaceae</taxon>
        <taxon>Methylomonas</taxon>
    </lineage>
</organism>
<dbReference type="Pfam" id="PF05168">
    <property type="entry name" value="HEPN"/>
    <property type="match status" value="1"/>
</dbReference>
<keyword evidence="3" id="KW-1185">Reference proteome</keyword>
<dbReference type="RefSeq" id="WP_013819111.1">
    <property type="nucleotide sequence ID" value="NC_015572.1"/>
</dbReference>
<proteinExistence type="predicted"/>
<dbReference type="OrthoDB" id="9888006at2"/>
<sequence length="168" mass="19388">MGKRDFTTDDATTRDLLLYGRDHIKAAITLAKTNDASLYDSAAFLYHLGLEMILKTILLHESGKFQDEHKLVVLAENINKYKNGLISNGLMTKYDALDQFWNIKYPNRKIPVEIGDDDFIEFENMINATWELVAVDVRESIFQHEESKFFDTEVVEKGGRILMERPIL</sequence>
<reference evidence="3" key="3">
    <citation type="submission" date="2011-05" db="EMBL/GenBank/DDBJ databases">
        <title>Complete sequence of Methylomonas methanica MC09.</title>
        <authorList>
            <consortium name="US DOE Joint Genome Institute"/>
            <person name="Lucas S."/>
            <person name="Han J."/>
            <person name="Lapidus A."/>
            <person name="Cheng J.-F."/>
            <person name="Goodwin L."/>
            <person name="Pitluck S."/>
            <person name="Peters L."/>
            <person name="Mikhailova N."/>
            <person name="Teshima H."/>
            <person name="Han C."/>
            <person name="Tapia R."/>
            <person name="Land M."/>
            <person name="Hauser L."/>
            <person name="Kyrpides N."/>
            <person name="Ivanova N."/>
            <person name="Pagani I."/>
            <person name="Stein L."/>
            <person name="Woyke T."/>
        </authorList>
    </citation>
    <scope>NUCLEOTIDE SEQUENCE [LARGE SCALE GENOMIC DNA]</scope>
    <source>
        <strain evidence="3">MC09</strain>
    </source>
</reference>
<name>F9ZWM6_METMM</name>
<accession>F9ZWM6</accession>
<dbReference type="InterPro" id="IPR007842">
    <property type="entry name" value="HEPN_dom"/>
</dbReference>
<evidence type="ECO:0000313" key="2">
    <source>
        <dbReference type="EMBL" id="AEG00873.1"/>
    </source>
</evidence>
<dbReference type="Gene3D" id="1.20.120.330">
    <property type="entry name" value="Nucleotidyltransferases domain 2"/>
    <property type="match status" value="1"/>
</dbReference>
<dbReference type="EMBL" id="CP002738">
    <property type="protein sequence ID" value="AEG00873.1"/>
    <property type="molecule type" value="Genomic_DNA"/>
</dbReference>
<feature type="domain" description="HEPN" evidence="1">
    <location>
        <begin position="15"/>
        <end position="135"/>
    </location>
</feature>
<dbReference type="SUPFAM" id="SSF81593">
    <property type="entry name" value="Nucleotidyltransferase substrate binding subunit/domain"/>
    <property type="match status" value="1"/>
</dbReference>
<evidence type="ECO:0000313" key="3">
    <source>
        <dbReference type="Proteomes" id="UP000008888"/>
    </source>
</evidence>
<reference key="2">
    <citation type="submission" date="2011-05" db="EMBL/GenBank/DDBJ databases">
        <title>Complete genome sequence of the aerobic marine methanotroph Methylomonas methanica MC09.</title>
        <authorList>
            <person name="Boden R."/>
            <person name="Cunliffe M."/>
            <person name="Scanlan J."/>
            <person name="Moussard H."/>
            <person name="Kits K.D."/>
            <person name="Klotz M."/>
            <person name="Jetten M."/>
            <person name="Vuilleumier S."/>
            <person name="Han J."/>
            <person name="Peters L."/>
            <person name="Mikhailova N."/>
            <person name="Teshima H."/>
            <person name="Tapia R."/>
            <person name="Kyrpides N."/>
            <person name="Ivanova N."/>
            <person name="Pagani I."/>
            <person name="Cheng J.-F."/>
            <person name="Goodwin L."/>
            <person name="Han C."/>
            <person name="Hauser L."/>
            <person name="Land M."/>
            <person name="Lapidus A."/>
            <person name="Lucas S."/>
            <person name="Pitluck S."/>
            <person name="Woyke T."/>
            <person name="Stein L.Y."/>
            <person name="Murrell C."/>
        </authorList>
    </citation>
    <scope>NUCLEOTIDE SEQUENCE</scope>
    <source>
        <strain>MC09</strain>
    </source>
</reference>
<reference evidence="2 3" key="1">
    <citation type="journal article" date="2011" name="J. Bacteriol.">
        <title>Complete Genome Sequence of the Aerobic Marine Methanotroph Methylomonas methanica MC09.</title>
        <authorList>
            <person name="Boden R."/>
            <person name="Cunliffe M."/>
            <person name="Scanlan J."/>
            <person name="Moussard H."/>
            <person name="Kits K.D."/>
            <person name="Klotz M.G."/>
            <person name="Jetten M.S."/>
            <person name="Vuilleumier S."/>
            <person name="Han J."/>
            <person name="Peters L."/>
            <person name="Mikhailova N."/>
            <person name="Teshima H."/>
            <person name="Tapia R."/>
            <person name="Kyrpides N."/>
            <person name="Ivanova N."/>
            <person name="Pagani I."/>
            <person name="Cheng J.F."/>
            <person name="Goodwin L."/>
            <person name="Han C."/>
            <person name="Hauser L."/>
            <person name="Land M.L."/>
            <person name="Lapidus A."/>
            <person name="Lucas S."/>
            <person name="Pitluck S."/>
            <person name="Woyke T."/>
            <person name="Stein L."/>
            <person name="Murrell J.C."/>
        </authorList>
    </citation>
    <scope>NUCLEOTIDE SEQUENCE [LARGE SCALE GENOMIC DNA]</scope>
    <source>
        <strain evidence="2 3">MC09</strain>
    </source>
</reference>
<evidence type="ECO:0000259" key="1">
    <source>
        <dbReference type="Pfam" id="PF05168"/>
    </source>
</evidence>
<dbReference type="Proteomes" id="UP000008888">
    <property type="component" value="Chromosome"/>
</dbReference>
<gene>
    <name evidence="2" type="ordered locus">Metme_2476</name>
</gene>
<dbReference type="AlphaFoldDB" id="F9ZWM6"/>
<dbReference type="HOGENOM" id="CLU_1584567_0_0_6"/>